<evidence type="ECO:0000313" key="1">
    <source>
        <dbReference type="EMBL" id="TNC29173.1"/>
    </source>
</evidence>
<dbReference type="NCBIfam" id="NF042914">
    <property type="entry name" value="SAV915_dom"/>
    <property type="match status" value="2"/>
</dbReference>
<keyword evidence="2" id="KW-1185">Reference proteome</keyword>
<protein>
    <recommendedName>
        <fullName evidence="3">SseB family protein</fullName>
    </recommendedName>
</protein>
<dbReference type="EMBL" id="VDFW01000002">
    <property type="protein sequence ID" value="TNC29173.1"/>
    <property type="molecule type" value="Genomic_DNA"/>
</dbReference>
<organism evidence="1 2">
    <name type="scientific">Amycolatopsis alkalitolerans</name>
    <dbReference type="NCBI Taxonomy" id="2547244"/>
    <lineage>
        <taxon>Bacteria</taxon>
        <taxon>Bacillati</taxon>
        <taxon>Actinomycetota</taxon>
        <taxon>Actinomycetes</taxon>
        <taxon>Pseudonocardiales</taxon>
        <taxon>Pseudonocardiaceae</taxon>
        <taxon>Amycolatopsis</taxon>
    </lineage>
</organism>
<gene>
    <name evidence="1" type="ORF">FG385_03550</name>
</gene>
<dbReference type="RefSeq" id="WP_139095117.1">
    <property type="nucleotide sequence ID" value="NZ_VDFW01000002.1"/>
</dbReference>
<accession>A0A5C4M8J4</accession>
<sequence>MSQRPVATSAAGLVLVDDLSERLPDGLFMLVLPADDGRGGGVEVWRTARGERAVLAFSAIQSLVGACGAGQPWVPMSREVLAEVCAELGVTLVGLDVAPPEGHRYPEPEVAEVPDLEPWEPVERQLLYVASRPMRSWTDLVQLELQPDKRGRLMVLAYTSEEELVAWCGPHQAWVAIPSNLVGEAVARSGADGVLFNPILAAESRHTAPVRDWRDGVTSEKRD</sequence>
<proteinExistence type="predicted"/>
<dbReference type="AlphaFoldDB" id="A0A5C4M8J4"/>
<dbReference type="InterPro" id="IPR049975">
    <property type="entry name" value="SAV_915-like_dom"/>
</dbReference>
<name>A0A5C4M8J4_9PSEU</name>
<dbReference type="OrthoDB" id="3611885at2"/>
<reference evidence="1 2" key="1">
    <citation type="submission" date="2019-06" db="EMBL/GenBank/DDBJ databases">
        <title>Amycolatopsis alkalitolerans sp. nov., isolated from Gastrodia elata Blume.</title>
        <authorList>
            <person name="Narsing Rao M.P."/>
            <person name="Li W.J."/>
        </authorList>
    </citation>
    <scope>NUCLEOTIDE SEQUENCE [LARGE SCALE GENOMIC DNA]</scope>
    <source>
        <strain evidence="1 2">SYSUP0005</strain>
    </source>
</reference>
<evidence type="ECO:0000313" key="2">
    <source>
        <dbReference type="Proteomes" id="UP000305546"/>
    </source>
</evidence>
<comment type="caution">
    <text evidence="1">The sequence shown here is derived from an EMBL/GenBank/DDBJ whole genome shotgun (WGS) entry which is preliminary data.</text>
</comment>
<evidence type="ECO:0008006" key="3">
    <source>
        <dbReference type="Google" id="ProtNLM"/>
    </source>
</evidence>
<dbReference type="Proteomes" id="UP000305546">
    <property type="component" value="Unassembled WGS sequence"/>
</dbReference>